<comment type="caution">
    <text evidence="2">The sequence shown here is derived from an EMBL/GenBank/DDBJ whole genome shotgun (WGS) entry which is preliminary data.</text>
</comment>
<dbReference type="EMBL" id="JAPNKE010000002">
    <property type="protein sequence ID" value="MCY1005842.1"/>
    <property type="molecule type" value="Genomic_DNA"/>
</dbReference>
<dbReference type="AlphaFoldDB" id="A0A9X3EKR2"/>
<gene>
    <name evidence="2" type="ORF">OV079_09735</name>
</gene>
<feature type="compositionally biased region" description="Low complexity" evidence="1">
    <location>
        <begin position="1"/>
        <end position="12"/>
    </location>
</feature>
<sequence length="95" mass="8761">MSASAGSPSSPGTRVGARVGAASTCGRGPTRTTGGTSIPVSRASSASSLHPSSSPSSSSPAATSASNAAQRSSGAYQIPVCTGCSPGTGATSGCG</sequence>
<keyword evidence="3" id="KW-1185">Reference proteome</keyword>
<evidence type="ECO:0000313" key="3">
    <source>
        <dbReference type="Proteomes" id="UP001150924"/>
    </source>
</evidence>
<name>A0A9X3EKR2_9BACT</name>
<evidence type="ECO:0000256" key="1">
    <source>
        <dbReference type="SAM" id="MobiDB-lite"/>
    </source>
</evidence>
<reference evidence="2" key="1">
    <citation type="submission" date="2022-11" db="EMBL/GenBank/DDBJ databases">
        <title>Minimal conservation of predation-associated metabolite biosynthetic gene clusters underscores biosynthetic potential of Myxococcota including descriptions for ten novel species: Archangium lansinium sp. nov., Myxococcus landrumus sp. nov., Nannocystis bai.</title>
        <authorList>
            <person name="Ahearne A."/>
            <person name="Stevens C."/>
            <person name="Phillips K."/>
        </authorList>
    </citation>
    <scope>NUCLEOTIDE SEQUENCE</scope>
    <source>
        <strain evidence="2">Na p29</strain>
    </source>
</reference>
<organism evidence="2 3">
    <name type="scientific">Nannocystis pusilla</name>
    <dbReference type="NCBI Taxonomy" id="889268"/>
    <lineage>
        <taxon>Bacteria</taxon>
        <taxon>Pseudomonadati</taxon>
        <taxon>Myxococcota</taxon>
        <taxon>Polyangia</taxon>
        <taxon>Nannocystales</taxon>
        <taxon>Nannocystaceae</taxon>
        <taxon>Nannocystis</taxon>
    </lineage>
</organism>
<feature type="compositionally biased region" description="Low complexity" evidence="1">
    <location>
        <begin position="26"/>
        <end position="72"/>
    </location>
</feature>
<accession>A0A9X3EKR2</accession>
<proteinExistence type="predicted"/>
<evidence type="ECO:0000313" key="2">
    <source>
        <dbReference type="EMBL" id="MCY1005842.1"/>
    </source>
</evidence>
<dbReference type="Proteomes" id="UP001150924">
    <property type="component" value="Unassembled WGS sequence"/>
</dbReference>
<feature type="region of interest" description="Disordered" evidence="1">
    <location>
        <begin position="1"/>
        <end position="72"/>
    </location>
</feature>
<protein>
    <submittedName>
        <fullName evidence="2">Uncharacterized protein</fullName>
    </submittedName>
</protein>